<dbReference type="GO" id="GO:0052572">
    <property type="term" value="P:response to host immune response"/>
    <property type="evidence" value="ECO:0007669"/>
    <property type="project" value="TreeGrafter"/>
</dbReference>
<comment type="similarity">
    <text evidence="1">Belongs to the mycobacterial PPE family.</text>
</comment>
<evidence type="ECO:0008006" key="7">
    <source>
        <dbReference type="Google" id="ProtNLM"/>
    </source>
</evidence>
<evidence type="ECO:0000313" key="5">
    <source>
        <dbReference type="EMBL" id="ORW14508.1"/>
    </source>
</evidence>
<dbReference type="Pfam" id="PF00823">
    <property type="entry name" value="PPE"/>
    <property type="match status" value="1"/>
</dbReference>
<sequence>MDFAALPPEINSGRMYTGPGSAPIMAAAAAWDEVAAELDASASGYSSVISELTSAPWVGPAAASMVSAVAPFMTWLGAATTQAEEAASQARAAAAAYETAFMSTVPPPVIAANRVLLATLIATNFLGQNTPAIAETEAHYMEMWAQDAAAMYGYAASSATASQLSPFVSPPNTATSDAATEQSAAVTQATSTPAGNSAQTTAATTTQLTSTSTTSQAVEQVSSSATTSTSSTTSTTSSTSSTSGSGLFGLTSANYSTLLKQTTGLAYFSAGLSNFGMSIGQQLTTGPGGTTAGAGGAWFPTPQFAHLGLGNLGGQAVSANLASASKVGGLSVPSSWGTASRALEEPAIQAAAVSYAAGQQGGANALLGGMPMGGRAARRATEGFSNKYGLKQRVLGRPPSAG</sequence>
<dbReference type="OrthoDB" id="4753201at2"/>
<dbReference type="STRING" id="244292.ABW17_07730"/>
<dbReference type="PANTHER" id="PTHR46766">
    <property type="entry name" value="GLUTAMINE-RICH PROTEIN 2"/>
    <property type="match status" value="1"/>
</dbReference>
<evidence type="ECO:0000259" key="3">
    <source>
        <dbReference type="Pfam" id="PF00823"/>
    </source>
</evidence>
<evidence type="ECO:0000256" key="1">
    <source>
        <dbReference type="ARBA" id="ARBA00010652"/>
    </source>
</evidence>
<dbReference type="InterPro" id="IPR038332">
    <property type="entry name" value="PPE_sf"/>
</dbReference>
<protein>
    <recommendedName>
        <fullName evidence="7">PPE family protein</fullName>
    </recommendedName>
</protein>
<dbReference type="Pfam" id="PF12484">
    <property type="entry name" value="PPE-SVP"/>
    <property type="match status" value="1"/>
</dbReference>
<evidence type="ECO:0000313" key="6">
    <source>
        <dbReference type="Proteomes" id="UP000193781"/>
    </source>
</evidence>
<dbReference type="FunFam" id="1.20.1260.20:FF:000001">
    <property type="entry name" value="PPE family protein PPE41"/>
    <property type="match status" value="1"/>
</dbReference>
<dbReference type="InterPro" id="IPR022171">
    <property type="entry name" value="PPE_C"/>
</dbReference>
<dbReference type="RefSeq" id="WP_046184071.1">
    <property type="nucleotide sequence ID" value="NZ_JACKSS010000009.1"/>
</dbReference>
<feature type="region of interest" description="Disordered" evidence="2">
    <location>
        <begin position="188"/>
        <end position="244"/>
    </location>
</feature>
<dbReference type="Gene3D" id="1.20.1260.20">
    <property type="entry name" value="PPE superfamily"/>
    <property type="match status" value="1"/>
</dbReference>
<accession>A0A1X1YTS1</accession>
<feature type="domain" description="PPE" evidence="3">
    <location>
        <begin position="2"/>
        <end position="164"/>
    </location>
</feature>
<evidence type="ECO:0000259" key="4">
    <source>
        <dbReference type="Pfam" id="PF12484"/>
    </source>
</evidence>
<feature type="domain" description="PPE family C-terminal" evidence="4">
    <location>
        <begin position="318"/>
        <end position="398"/>
    </location>
</feature>
<proteinExistence type="inferred from homology"/>
<name>A0A1X1YTS1_9MYCO</name>
<dbReference type="InterPro" id="IPR000030">
    <property type="entry name" value="PPE_dom"/>
</dbReference>
<reference evidence="5 6" key="1">
    <citation type="submission" date="2016-01" db="EMBL/GenBank/DDBJ databases">
        <title>The new phylogeny of the genus Mycobacterium.</title>
        <authorList>
            <person name="Tarcisio F."/>
            <person name="Conor M."/>
            <person name="Antonella G."/>
            <person name="Elisabetta G."/>
            <person name="Giulia F.S."/>
            <person name="Sara T."/>
            <person name="Anna F."/>
            <person name="Clotilde B."/>
            <person name="Roberto B."/>
            <person name="Veronica D.S."/>
            <person name="Fabio R."/>
            <person name="Monica P."/>
            <person name="Olivier J."/>
            <person name="Enrico T."/>
            <person name="Nicola S."/>
        </authorList>
    </citation>
    <scope>NUCLEOTIDE SEQUENCE [LARGE SCALE GENOMIC DNA]</scope>
    <source>
        <strain evidence="5 6">DSM 44803</strain>
    </source>
</reference>
<keyword evidence="6" id="KW-1185">Reference proteome</keyword>
<organism evidence="5 6">
    <name type="scientific">Mycobacterium nebraskense</name>
    <dbReference type="NCBI Taxonomy" id="244292"/>
    <lineage>
        <taxon>Bacteria</taxon>
        <taxon>Bacillati</taxon>
        <taxon>Actinomycetota</taxon>
        <taxon>Actinomycetes</taxon>
        <taxon>Mycobacteriales</taxon>
        <taxon>Mycobacteriaceae</taxon>
        <taxon>Mycobacterium</taxon>
    </lineage>
</organism>
<dbReference type="AlphaFoldDB" id="A0A1X1YTS1"/>
<comment type="caution">
    <text evidence="5">The sequence shown here is derived from an EMBL/GenBank/DDBJ whole genome shotgun (WGS) entry which is preliminary data.</text>
</comment>
<feature type="compositionally biased region" description="Low complexity" evidence="2">
    <location>
        <begin position="197"/>
        <end position="244"/>
    </location>
</feature>
<dbReference type="PANTHER" id="PTHR46766:SF1">
    <property type="entry name" value="GLUTAMINE-RICH PROTEIN 2"/>
    <property type="match status" value="1"/>
</dbReference>
<dbReference type="Proteomes" id="UP000193781">
    <property type="component" value="Unassembled WGS sequence"/>
</dbReference>
<evidence type="ECO:0000256" key="2">
    <source>
        <dbReference type="SAM" id="MobiDB-lite"/>
    </source>
</evidence>
<dbReference type="EMBL" id="LQPH01000181">
    <property type="protein sequence ID" value="ORW14508.1"/>
    <property type="molecule type" value="Genomic_DNA"/>
</dbReference>
<dbReference type="SUPFAM" id="SSF140459">
    <property type="entry name" value="PE/PPE dimer-like"/>
    <property type="match status" value="1"/>
</dbReference>
<gene>
    <name evidence="5" type="ORF">AWC17_19875</name>
</gene>